<evidence type="ECO:0000256" key="4">
    <source>
        <dbReference type="ARBA" id="ARBA00023157"/>
    </source>
</evidence>
<evidence type="ECO:0000259" key="13">
    <source>
        <dbReference type="PROSITE" id="PS50835"/>
    </source>
</evidence>
<dbReference type="PANTHER" id="PTHR45784:SF3">
    <property type="entry name" value="C-TYPE LECTIN DOMAIN FAMILY 4 MEMBER K-LIKE-RELATED"/>
    <property type="match status" value="1"/>
</dbReference>
<dbReference type="Pfam" id="PF07686">
    <property type="entry name" value="V-set"/>
    <property type="match status" value="1"/>
</dbReference>
<dbReference type="InterPro" id="IPR013783">
    <property type="entry name" value="Ig-like_fold"/>
</dbReference>
<dbReference type="InterPro" id="IPR053896">
    <property type="entry name" value="BTN3A2-like_Ig-C"/>
</dbReference>
<name>A0A498N5K4_LABRO</name>
<feature type="coiled-coil region" evidence="7">
    <location>
        <begin position="694"/>
        <end position="721"/>
    </location>
</feature>
<feature type="region of interest" description="Disordered" evidence="8">
    <location>
        <begin position="88"/>
        <end position="108"/>
    </location>
</feature>
<sequence length="835" mass="95346">MSGGHDKTGMLSIIIALLLNLLIETSVSFSVVVPRDPVVAHVGSTVILPCWINPPENAEDLEICWYRKEFNNPVLHYKDGKIQDIQEEPYRNRTSLSPRSGQSGGLKDGDVSLRLEKLRIQDENSFHCYVSGERSYSSEEVVLKITEKIRTSVSPPALGSTPVLVPKLLDDGRVNISCRSSSWYPEPNVTWTSDDGKVLHPGGSSHSRGADEMFSVHSWTVVSRSDALLVSCSISIITGELKESRMDVQAIIVSDSSGLWKGPFLIVLSVLLCLILGLVGLILYKYRDKLTGNKSANQNCEEGTMKNLKNKVAFLKKWFVFILVVEDMTIEELRQHAVEITIDREHSHPDLTVSKDCKIMRDSPRYDHTGEGFPYELCAFGAQRFTSGRHYWEVELGRENTPAKNYWLIGVVKHGNFNRQYHYINAAMNWTDAQRYCREKYTDLATVDNMNDMNELNSVNQAGDYLVWIGLQRKWQWSAGDPVLYLNWGPGQPVNYDGCAFMKYGQWEEGKCSDTCCFICNNTNTGLVFVNQLKNWRDAQRYCRQNHIDLVSVRNHNDNQQVERIMNDNHISKAWIGLFRESWEWSDLSNSSFRYWNTGEPNNAGGDENCAATKQSNQAKWNDIPCYIPLPFVCHEVTKDSVCFMDPPDIMLPDADTVLEPSQSGTTCDKNPENIKGVYKRYLLKQMEAIDIDIQYKKLKMRKLELEIQQLQKNANKLIMIRENLTWSEALRYCRQNHVDLVSVHSEEIQRRVMNVVKRASTAAVWLGLHNYCSMNMWLWVSGEMVCYQNWAPGNGTTPENCSLENRKGALQSGGDQRWISLPETHKLNFICSRY</sequence>
<dbReference type="PROSITE" id="PS00615">
    <property type="entry name" value="C_TYPE_LECTIN_1"/>
    <property type="match status" value="1"/>
</dbReference>
<feature type="signal peptide" evidence="10">
    <location>
        <begin position="1"/>
        <end position="28"/>
    </location>
</feature>
<dbReference type="InterPro" id="IPR013106">
    <property type="entry name" value="Ig_V-set"/>
</dbReference>
<evidence type="ECO:0000256" key="6">
    <source>
        <dbReference type="ARBA" id="ARBA00023319"/>
    </source>
</evidence>
<dbReference type="InterPro" id="IPR018378">
    <property type="entry name" value="C-type_lectin_CS"/>
</dbReference>
<feature type="domain" description="B30.2/SPRY" evidence="12">
    <location>
        <begin position="320"/>
        <end position="523"/>
    </location>
</feature>
<evidence type="ECO:0000256" key="8">
    <source>
        <dbReference type="SAM" id="MobiDB-lite"/>
    </source>
</evidence>
<dbReference type="InterPro" id="IPR001304">
    <property type="entry name" value="C-type_lectin-like"/>
</dbReference>
<feature type="compositionally biased region" description="Polar residues" evidence="8">
    <location>
        <begin position="92"/>
        <end position="101"/>
    </location>
</feature>
<dbReference type="InterPro" id="IPR007110">
    <property type="entry name" value="Ig-like_dom"/>
</dbReference>
<feature type="domain" description="C-type lectin" evidence="11">
    <location>
        <begin position="722"/>
        <end position="833"/>
    </location>
</feature>
<comment type="subcellular location">
    <subcellularLocation>
        <location evidence="1">Membrane</location>
    </subcellularLocation>
</comment>
<feature type="domain" description="Ig-like" evidence="13">
    <location>
        <begin position="43"/>
        <end position="144"/>
    </location>
</feature>
<dbReference type="PROSITE" id="PS50188">
    <property type="entry name" value="B302_SPRY"/>
    <property type="match status" value="1"/>
</dbReference>
<evidence type="ECO:0000313" key="14">
    <source>
        <dbReference type="EMBL" id="RXN29659.1"/>
    </source>
</evidence>
<keyword evidence="7" id="KW-0175">Coiled coil</keyword>
<dbReference type="SUPFAM" id="SSF56436">
    <property type="entry name" value="C-type lectin-like"/>
    <property type="match status" value="3"/>
</dbReference>
<keyword evidence="9" id="KW-0812">Transmembrane</keyword>
<dbReference type="PROSITE" id="PS50835">
    <property type="entry name" value="IG_LIKE"/>
    <property type="match status" value="2"/>
</dbReference>
<keyword evidence="5" id="KW-0325">Glycoprotein</keyword>
<evidence type="ECO:0000256" key="7">
    <source>
        <dbReference type="SAM" id="Coils"/>
    </source>
</evidence>
<evidence type="ECO:0000256" key="1">
    <source>
        <dbReference type="ARBA" id="ARBA00004370"/>
    </source>
</evidence>
<dbReference type="PANTHER" id="PTHR45784">
    <property type="entry name" value="C-TYPE LECTIN DOMAIN FAMILY 20 MEMBER A-RELATED"/>
    <property type="match status" value="1"/>
</dbReference>
<evidence type="ECO:0000256" key="3">
    <source>
        <dbReference type="ARBA" id="ARBA00023136"/>
    </source>
</evidence>
<keyword evidence="2 10" id="KW-0732">Signal</keyword>
<dbReference type="InterPro" id="IPR016187">
    <property type="entry name" value="CTDL_fold"/>
</dbReference>
<dbReference type="CDD" id="cd00037">
    <property type="entry name" value="CLECT"/>
    <property type="match status" value="1"/>
</dbReference>
<dbReference type="Pfam" id="PF22705">
    <property type="entry name" value="C2-set_3"/>
    <property type="match status" value="1"/>
</dbReference>
<dbReference type="InterPro" id="IPR036179">
    <property type="entry name" value="Ig-like_dom_sf"/>
</dbReference>
<evidence type="ECO:0000256" key="2">
    <source>
        <dbReference type="ARBA" id="ARBA00022729"/>
    </source>
</evidence>
<keyword evidence="15" id="KW-1185">Reference proteome</keyword>
<dbReference type="Gene3D" id="3.10.100.10">
    <property type="entry name" value="Mannose-Binding Protein A, subunit A"/>
    <property type="match status" value="3"/>
</dbReference>
<evidence type="ECO:0000256" key="9">
    <source>
        <dbReference type="SAM" id="Phobius"/>
    </source>
</evidence>
<dbReference type="SMART" id="SM00034">
    <property type="entry name" value="CLECT"/>
    <property type="match status" value="3"/>
</dbReference>
<dbReference type="SUPFAM" id="SSF49899">
    <property type="entry name" value="Concanavalin A-like lectins/glucanases"/>
    <property type="match status" value="1"/>
</dbReference>
<evidence type="ECO:0000256" key="5">
    <source>
        <dbReference type="ARBA" id="ARBA00023180"/>
    </source>
</evidence>
<dbReference type="STRING" id="84645.A0A498N5K4"/>
<reference evidence="14 15" key="1">
    <citation type="submission" date="2018-03" db="EMBL/GenBank/DDBJ databases">
        <title>Draft genome sequence of Rohu Carp (Labeo rohita).</title>
        <authorList>
            <person name="Das P."/>
            <person name="Kushwaha B."/>
            <person name="Joshi C.G."/>
            <person name="Kumar D."/>
            <person name="Nagpure N.S."/>
            <person name="Sahoo L."/>
            <person name="Das S.P."/>
            <person name="Bit A."/>
            <person name="Patnaik S."/>
            <person name="Meher P.K."/>
            <person name="Jayasankar P."/>
            <person name="Koringa P.G."/>
            <person name="Patel N.V."/>
            <person name="Hinsu A.T."/>
            <person name="Kumar R."/>
            <person name="Pandey M."/>
            <person name="Agarwal S."/>
            <person name="Srivastava S."/>
            <person name="Singh M."/>
            <person name="Iquebal M.A."/>
            <person name="Jaiswal S."/>
            <person name="Angadi U.B."/>
            <person name="Kumar N."/>
            <person name="Raza M."/>
            <person name="Shah T.M."/>
            <person name="Rai A."/>
            <person name="Jena J.K."/>
        </authorList>
    </citation>
    <scope>NUCLEOTIDE SEQUENCE [LARGE SCALE GENOMIC DNA]</scope>
    <source>
        <strain evidence="14">DASCIFA01</strain>
        <tissue evidence="14">Testis</tissue>
    </source>
</reference>
<dbReference type="Proteomes" id="UP000290572">
    <property type="component" value="Unassembled WGS sequence"/>
</dbReference>
<feature type="chain" id="PRO_5019736742" evidence="10">
    <location>
        <begin position="29"/>
        <end position="835"/>
    </location>
</feature>
<keyword evidence="3 9" id="KW-0472">Membrane</keyword>
<keyword evidence="4" id="KW-1015">Disulfide bond</keyword>
<evidence type="ECO:0000256" key="10">
    <source>
        <dbReference type="SAM" id="SignalP"/>
    </source>
</evidence>
<dbReference type="GO" id="GO:0016020">
    <property type="term" value="C:membrane"/>
    <property type="evidence" value="ECO:0007669"/>
    <property type="project" value="UniProtKB-SubCell"/>
</dbReference>
<feature type="transmembrane region" description="Helical" evidence="9">
    <location>
        <begin position="264"/>
        <end position="284"/>
    </location>
</feature>
<dbReference type="FunFam" id="2.60.40.10:FF:000142">
    <property type="entry name" value="V-set domain-containing T-cell activation inhibitor 1"/>
    <property type="match status" value="1"/>
</dbReference>
<dbReference type="InterPro" id="IPR016186">
    <property type="entry name" value="C-type_lectin-like/link_sf"/>
</dbReference>
<dbReference type="PROSITE" id="PS50041">
    <property type="entry name" value="C_TYPE_LECTIN_2"/>
    <property type="match status" value="3"/>
</dbReference>
<protein>
    <submittedName>
        <fullName evidence="14">Butyrophilin subfamily 1 member A1-like isoform X1</fullName>
    </submittedName>
</protein>
<comment type="caution">
    <text evidence="14">The sequence shown here is derived from an EMBL/GenBank/DDBJ whole genome shotgun (WGS) entry which is preliminary data.</text>
</comment>
<keyword evidence="9" id="KW-1133">Transmembrane helix</keyword>
<dbReference type="EMBL" id="QBIY01011748">
    <property type="protein sequence ID" value="RXN29659.1"/>
    <property type="molecule type" value="Genomic_DNA"/>
</dbReference>
<accession>A0A498N5K4</accession>
<dbReference type="SMART" id="SM00409">
    <property type="entry name" value="IG"/>
    <property type="match status" value="1"/>
</dbReference>
<organism evidence="14 15">
    <name type="scientific">Labeo rohita</name>
    <name type="common">Indian major carp</name>
    <name type="synonym">Cyprinus rohita</name>
    <dbReference type="NCBI Taxonomy" id="84645"/>
    <lineage>
        <taxon>Eukaryota</taxon>
        <taxon>Metazoa</taxon>
        <taxon>Chordata</taxon>
        <taxon>Craniata</taxon>
        <taxon>Vertebrata</taxon>
        <taxon>Euteleostomi</taxon>
        <taxon>Actinopterygii</taxon>
        <taxon>Neopterygii</taxon>
        <taxon>Teleostei</taxon>
        <taxon>Ostariophysi</taxon>
        <taxon>Cypriniformes</taxon>
        <taxon>Cyprinidae</taxon>
        <taxon>Labeoninae</taxon>
        <taxon>Labeonini</taxon>
        <taxon>Labeo</taxon>
    </lineage>
</organism>
<proteinExistence type="predicted"/>
<dbReference type="Gene3D" id="2.60.40.10">
    <property type="entry name" value="Immunoglobulins"/>
    <property type="match status" value="2"/>
</dbReference>
<dbReference type="Pfam" id="PF00059">
    <property type="entry name" value="Lectin_C"/>
    <property type="match status" value="3"/>
</dbReference>
<dbReference type="GO" id="GO:1903037">
    <property type="term" value="P:regulation of leukocyte cell-cell adhesion"/>
    <property type="evidence" value="ECO:0007669"/>
    <property type="project" value="UniProtKB-ARBA"/>
</dbReference>
<dbReference type="InterPro" id="IPR001870">
    <property type="entry name" value="B30.2/SPRY"/>
</dbReference>
<feature type="domain" description="Ig-like" evidence="13">
    <location>
        <begin position="156"/>
        <end position="249"/>
    </location>
</feature>
<feature type="domain" description="C-type lectin" evidence="11">
    <location>
        <begin position="529"/>
        <end position="635"/>
    </location>
</feature>
<gene>
    <name evidence="14" type="ORF">ROHU_018245</name>
</gene>
<keyword evidence="6" id="KW-0393">Immunoglobulin domain</keyword>
<dbReference type="InterPro" id="IPR013320">
    <property type="entry name" value="ConA-like_dom_sf"/>
</dbReference>
<dbReference type="AlphaFoldDB" id="A0A498N5K4"/>
<dbReference type="SUPFAM" id="SSF48726">
    <property type="entry name" value="Immunoglobulin"/>
    <property type="match status" value="2"/>
</dbReference>
<dbReference type="GO" id="GO:0050863">
    <property type="term" value="P:regulation of T cell activation"/>
    <property type="evidence" value="ECO:0007669"/>
    <property type="project" value="UniProtKB-ARBA"/>
</dbReference>
<evidence type="ECO:0000259" key="11">
    <source>
        <dbReference type="PROSITE" id="PS50041"/>
    </source>
</evidence>
<dbReference type="InterPro" id="IPR003599">
    <property type="entry name" value="Ig_sub"/>
</dbReference>
<feature type="domain" description="C-type lectin" evidence="11">
    <location>
        <begin position="421"/>
        <end position="521"/>
    </location>
</feature>
<evidence type="ECO:0000313" key="15">
    <source>
        <dbReference type="Proteomes" id="UP000290572"/>
    </source>
</evidence>
<evidence type="ECO:0000259" key="12">
    <source>
        <dbReference type="PROSITE" id="PS50188"/>
    </source>
</evidence>